<dbReference type="InterPro" id="IPR025188">
    <property type="entry name" value="DUF4113"/>
</dbReference>
<dbReference type="EMBL" id="PFBY01000009">
    <property type="protein sequence ID" value="PIR76729.1"/>
    <property type="molecule type" value="Genomic_DNA"/>
</dbReference>
<dbReference type="PANTHER" id="PTHR11076:SF34">
    <property type="entry name" value="PROTEIN UMUC"/>
    <property type="match status" value="1"/>
</dbReference>
<keyword evidence="3" id="KW-0741">SOS mutagenesis</keyword>
<reference evidence="8" key="1">
    <citation type="submission" date="2017-09" db="EMBL/GenBank/DDBJ databases">
        <title>Depth-based differentiation of microbial function through sediment-hosted aquifers and enrichment of novel symbionts in the deep terrestrial subsurface.</title>
        <authorList>
            <person name="Probst A.J."/>
            <person name="Ladd B."/>
            <person name="Jarett J.K."/>
            <person name="Geller-Mcgrath D.E."/>
            <person name="Sieber C.M.K."/>
            <person name="Emerson J.B."/>
            <person name="Anantharaman K."/>
            <person name="Thomas B.C."/>
            <person name="Malmstrom R."/>
            <person name="Stieglmeier M."/>
            <person name="Klingl A."/>
            <person name="Woyke T."/>
            <person name="Ryan C.M."/>
            <person name="Banfield J.F."/>
        </authorList>
    </citation>
    <scope>NUCLEOTIDE SEQUENCE [LARGE SCALE GENOMIC DNA]</scope>
</reference>
<dbReference type="InterPro" id="IPR043128">
    <property type="entry name" value="Rev_trsase/Diguanyl_cyclase"/>
</dbReference>
<dbReference type="InterPro" id="IPR001126">
    <property type="entry name" value="UmuC"/>
</dbReference>
<dbReference type="Gene3D" id="1.10.150.20">
    <property type="entry name" value="5' to 3' exonuclease, C-terminal subdomain"/>
    <property type="match status" value="1"/>
</dbReference>
<keyword evidence="2" id="KW-0227">DNA damage</keyword>
<evidence type="ECO:0000259" key="6">
    <source>
        <dbReference type="PROSITE" id="PS50173"/>
    </source>
</evidence>
<organism evidence="7 8">
    <name type="scientific">Candidatus Magasanikbacteria bacterium CG10_big_fil_rev_8_21_14_0_10_42_10</name>
    <dbReference type="NCBI Taxonomy" id="1974649"/>
    <lineage>
        <taxon>Bacteria</taxon>
        <taxon>Candidatus Magasanikiibacteriota</taxon>
    </lineage>
</organism>
<feature type="domain" description="UmuC" evidence="6">
    <location>
        <begin position="2"/>
        <end position="184"/>
    </location>
</feature>
<dbReference type="GO" id="GO:0003887">
    <property type="term" value="F:DNA-directed DNA polymerase activity"/>
    <property type="evidence" value="ECO:0007669"/>
    <property type="project" value="TreeGrafter"/>
</dbReference>
<evidence type="ECO:0000256" key="5">
    <source>
        <dbReference type="ARBA" id="ARBA00023236"/>
    </source>
</evidence>
<dbReference type="InterPro" id="IPR050116">
    <property type="entry name" value="DNA_polymerase-Y"/>
</dbReference>
<evidence type="ECO:0000256" key="2">
    <source>
        <dbReference type="ARBA" id="ARBA00022763"/>
    </source>
</evidence>
<dbReference type="GO" id="GO:0042276">
    <property type="term" value="P:error-prone translesion synthesis"/>
    <property type="evidence" value="ECO:0007669"/>
    <property type="project" value="TreeGrafter"/>
</dbReference>
<protein>
    <recommendedName>
        <fullName evidence="6">UmuC domain-containing protein</fullName>
    </recommendedName>
</protein>
<proteinExistence type="inferred from homology"/>
<dbReference type="Gene3D" id="3.40.1170.60">
    <property type="match status" value="1"/>
</dbReference>
<dbReference type="GO" id="GO:0006281">
    <property type="term" value="P:DNA repair"/>
    <property type="evidence" value="ECO:0007669"/>
    <property type="project" value="UniProtKB-KW"/>
</dbReference>
<evidence type="ECO:0000256" key="4">
    <source>
        <dbReference type="ARBA" id="ARBA00023204"/>
    </source>
</evidence>
<evidence type="ECO:0000256" key="1">
    <source>
        <dbReference type="ARBA" id="ARBA00010945"/>
    </source>
</evidence>
<evidence type="ECO:0000313" key="8">
    <source>
        <dbReference type="Proteomes" id="UP000231530"/>
    </source>
</evidence>
<dbReference type="GO" id="GO:0009432">
    <property type="term" value="P:SOS response"/>
    <property type="evidence" value="ECO:0007669"/>
    <property type="project" value="UniProtKB-KW"/>
</dbReference>
<dbReference type="Pfam" id="PF00817">
    <property type="entry name" value="IMS"/>
    <property type="match status" value="1"/>
</dbReference>
<gene>
    <name evidence="7" type="ORF">COU32_00580</name>
</gene>
<dbReference type="GO" id="GO:0005829">
    <property type="term" value="C:cytosol"/>
    <property type="evidence" value="ECO:0007669"/>
    <property type="project" value="TreeGrafter"/>
</dbReference>
<name>A0A2H0TX41_9BACT</name>
<dbReference type="InterPro" id="IPR043502">
    <property type="entry name" value="DNA/RNA_pol_sf"/>
</dbReference>
<evidence type="ECO:0000313" key="7">
    <source>
        <dbReference type="EMBL" id="PIR76729.1"/>
    </source>
</evidence>
<sequence length="416" mass="47353">MYVLVDCNNFFVSCERVINPRLEGKPVVILSNNDGCIVARSNEVKKLSVPMGAPFFKWKEYLKNHNVRVFSSNYLLYGDMSRRVMETLETCLPEVSLYSIDEAFSNISGVKDIETLARETKHIVTQWTGIPVSIGVGPTKTLAKAANELAKEHTAHNGVVIFETAKAAVPYFPNIPVQDLWGVGRAFGEKLPRLSIHTAEDLLKKDDMWIKKELGIPGLSLVHELRGYEQTTMDHHRDMRKSVIRSRSFGTRVTEKKDIIDALTYFADRAGQMLRKEGLRTKIIRPFFMTSRFAPERYYASKTIQLEEATNDSRILIQKAINVGEQLFKQGYPYAKAGIVCTDIVDKKHFQQSLFSAERSEDGRIMKAYDAIKKKYGPYSINLGRTSEEKKWHMKRELLSTPERKNVSSIPVACCK</sequence>
<dbReference type="Pfam" id="PF11799">
    <property type="entry name" value="IMS_C"/>
    <property type="match status" value="1"/>
</dbReference>
<dbReference type="CDD" id="cd01700">
    <property type="entry name" value="PolY_Pol_V_umuC"/>
    <property type="match status" value="1"/>
</dbReference>
<accession>A0A2H0TX41</accession>
<dbReference type="AlphaFoldDB" id="A0A2H0TX41"/>
<comment type="similarity">
    <text evidence="1">Belongs to the DNA polymerase type-Y family.</text>
</comment>
<keyword evidence="5" id="KW-0742">SOS response</keyword>
<dbReference type="PROSITE" id="PS50173">
    <property type="entry name" value="UMUC"/>
    <property type="match status" value="1"/>
</dbReference>
<dbReference type="Proteomes" id="UP000231530">
    <property type="component" value="Unassembled WGS sequence"/>
</dbReference>
<dbReference type="GO" id="GO:0003684">
    <property type="term" value="F:damaged DNA binding"/>
    <property type="evidence" value="ECO:0007669"/>
    <property type="project" value="InterPro"/>
</dbReference>
<dbReference type="SUPFAM" id="SSF56672">
    <property type="entry name" value="DNA/RNA polymerases"/>
    <property type="match status" value="1"/>
</dbReference>
<dbReference type="InterPro" id="IPR017961">
    <property type="entry name" value="DNA_pol_Y-fam_little_finger"/>
</dbReference>
<dbReference type="Pfam" id="PF13438">
    <property type="entry name" value="DUF4113"/>
    <property type="match status" value="1"/>
</dbReference>
<keyword evidence="4" id="KW-0234">DNA repair</keyword>
<dbReference type="PANTHER" id="PTHR11076">
    <property type="entry name" value="DNA REPAIR POLYMERASE UMUC / TRANSFERASE FAMILY MEMBER"/>
    <property type="match status" value="1"/>
</dbReference>
<comment type="caution">
    <text evidence="7">The sequence shown here is derived from an EMBL/GenBank/DDBJ whole genome shotgun (WGS) entry which is preliminary data.</text>
</comment>
<dbReference type="Gene3D" id="3.30.70.270">
    <property type="match status" value="1"/>
</dbReference>
<evidence type="ECO:0000256" key="3">
    <source>
        <dbReference type="ARBA" id="ARBA00023199"/>
    </source>
</evidence>